<sequence>MMPFSAIIAVLLLLAIALVHLLWALGSSWPVGDEKALARTVVGSKDIQKMPPRLASLGVAIVLTAAAHIVLASGGLMSGILLPRMYQILLVAMILVFSARGLAAYMSFWRELVPEHPFARLDQRIYAPLCLLIAALLLDVALT</sequence>
<keyword evidence="1" id="KW-1133">Transmembrane helix</keyword>
<dbReference type="AlphaFoldDB" id="A0A6L6WEU4"/>
<keyword evidence="1" id="KW-0472">Membrane</keyword>
<feature type="transmembrane region" description="Helical" evidence="1">
    <location>
        <begin position="54"/>
        <end position="76"/>
    </location>
</feature>
<dbReference type="RefSeq" id="WP_157022648.1">
    <property type="nucleotide sequence ID" value="NZ_WQLV01000006.1"/>
</dbReference>
<keyword evidence="1" id="KW-0812">Transmembrane</keyword>
<feature type="transmembrane region" description="Helical" evidence="1">
    <location>
        <begin position="88"/>
        <end position="105"/>
    </location>
</feature>
<dbReference type="Pfam" id="PF13160">
    <property type="entry name" value="DUF3995"/>
    <property type="match status" value="1"/>
</dbReference>
<dbReference type="InterPro" id="IPR025058">
    <property type="entry name" value="DUF3995"/>
</dbReference>
<evidence type="ECO:0000256" key="1">
    <source>
        <dbReference type="SAM" id="Phobius"/>
    </source>
</evidence>
<evidence type="ECO:0000313" key="3">
    <source>
        <dbReference type="Proteomes" id="UP000478892"/>
    </source>
</evidence>
<organism evidence="2 3">
    <name type="scientific">Parasedimentitalea huanghaiensis</name>
    <dbReference type="NCBI Taxonomy" id="2682100"/>
    <lineage>
        <taxon>Bacteria</taxon>
        <taxon>Pseudomonadati</taxon>
        <taxon>Pseudomonadota</taxon>
        <taxon>Alphaproteobacteria</taxon>
        <taxon>Rhodobacterales</taxon>
        <taxon>Paracoccaceae</taxon>
        <taxon>Parasedimentitalea</taxon>
    </lineage>
</organism>
<reference evidence="2 3" key="1">
    <citation type="submission" date="2019-12" db="EMBL/GenBank/DDBJ databases">
        <authorList>
            <person name="Zhang Y.-J."/>
        </authorList>
    </citation>
    <scope>NUCLEOTIDE SEQUENCE [LARGE SCALE GENOMIC DNA]</scope>
    <source>
        <strain evidence="2 3">CY05</strain>
    </source>
</reference>
<gene>
    <name evidence="2" type="ORF">GO984_11335</name>
</gene>
<keyword evidence="3" id="KW-1185">Reference proteome</keyword>
<name>A0A6L6WEU4_9RHOB</name>
<protein>
    <submittedName>
        <fullName evidence="2">DUF3995 domain-containing protein</fullName>
    </submittedName>
</protein>
<comment type="caution">
    <text evidence="2">The sequence shown here is derived from an EMBL/GenBank/DDBJ whole genome shotgun (WGS) entry which is preliminary data.</text>
</comment>
<dbReference type="Proteomes" id="UP000478892">
    <property type="component" value="Unassembled WGS sequence"/>
</dbReference>
<feature type="transmembrane region" description="Helical" evidence="1">
    <location>
        <begin position="125"/>
        <end position="142"/>
    </location>
</feature>
<dbReference type="EMBL" id="WQLV01000006">
    <property type="protein sequence ID" value="MVO16403.1"/>
    <property type="molecule type" value="Genomic_DNA"/>
</dbReference>
<proteinExistence type="predicted"/>
<accession>A0A6L6WEU4</accession>
<evidence type="ECO:0000313" key="2">
    <source>
        <dbReference type="EMBL" id="MVO16403.1"/>
    </source>
</evidence>